<sequence>MLPEKRRANRQRNSQAKKKAFEIDNGNDSEFEDNSDEEMPVQKTPQNKTPKG</sequence>
<protein>
    <submittedName>
        <fullName evidence="2">DUF5641 domain-containing protein</fullName>
    </submittedName>
</protein>
<evidence type="ECO:0000313" key="3">
    <source>
        <dbReference type="Proteomes" id="UP000887013"/>
    </source>
</evidence>
<keyword evidence="3" id="KW-1185">Reference proteome</keyword>
<comment type="caution">
    <text evidence="2">The sequence shown here is derived from an EMBL/GenBank/DDBJ whole genome shotgun (WGS) entry which is preliminary data.</text>
</comment>
<dbReference type="AlphaFoldDB" id="A0A8X6Q564"/>
<dbReference type="OrthoDB" id="6437583at2759"/>
<feature type="compositionally biased region" description="Basic residues" evidence="1">
    <location>
        <begin position="7"/>
        <end position="18"/>
    </location>
</feature>
<reference evidence="2" key="1">
    <citation type="submission" date="2020-08" db="EMBL/GenBank/DDBJ databases">
        <title>Multicomponent nature underlies the extraordinary mechanical properties of spider dragline silk.</title>
        <authorList>
            <person name="Kono N."/>
            <person name="Nakamura H."/>
            <person name="Mori M."/>
            <person name="Yoshida Y."/>
            <person name="Ohtoshi R."/>
            <person name="Malay A.D."/>
            <person name="Moran D.A.P."/>
            <person name="Tomita M."/>
            <person name="Numata K."/>
            <person name="Arakawa K."/>
        </authorList>
    </citation>
    <scope>NUCLEOTIDE SEQUENCE</scope>
</reference>
<proteinExistence type="predicted"/>
<feature type="compositionally biased region" description="Acidic residues" evidence="1">
    <location>
        <begin position="25"/>
        <end position="39"/>
    </location>
</feature>
<evidence type="ECO:0000256" key="1">
    <source>
        <dbReference type="SAM" id="MobiDB-lite"/>
    </source>
</evidence>
<feature type="region of interest" description="Disordered" evidence="1">
    <location>
        <begin position="1"/>
        <end position="52"/>
    </location>
</feature>
<feature type="compositionally biased region" description="Polar residues" evidence="1">
    <location>
        <begin position="43"/>
        <end position="52"/>
    </location>
</feature>
<accession>A0A8X6Q564</accession>
<organism evidence="2 3">
    <name type="scientific">Nephila pilipes</name>
    <name type="common">Giant wood spider</name>
    <name type="synonym">Nephila maculata</name>
    <dbReference type="NCBI Taxonomy" id="299642"/>
    <lineage>
        <taxon>Eukaryota</taxon>
        <taxon>Metazoa</taxon>
        <taxon>Ecdysozoa</taxon>
        <taxon>Arthropoda</taxon>
        <taxon>Chelicerata</taxon>
        <taxon>Arachnida</taxon>
        <taxon>Araneae</taxon>
        <taxon>Araneomorphae</taxon>
        <taxon>Entelegynae</taxon>
        <taxon>Araneoidea</taxon>
        <taxon>Nephilidae</taxon>
        <taxon>Nephila</taxon>
    </lineage>
</organism>
<gene>
    <name evidence="2" type="primary">AVEN_3837_1</name>
    <name evidence="2" type="ORF">NPIL_425641</name>
</gene>
<dbReference type="Proteomes" id="UP000887013">
    <property type="component" value="Unassembled WGS sequence"/>
</dbReference>
<feature type="non-terminal residue" evidence="2">
    <location>
        <position position="52"/>
    </location>
</feature>
<name>A0A8X6Q564_NEPPI</name>
<evidence type="ECO:0000313" key="2">
    <source>
        <dbReference type="EMBL" id="GFU06852.1"/>
    </source>
</evidence>
<dbReference type="EMBL" id="BMAW01028313">
    <property type="protein sequence ID" value="GFU06852.1"/>
    <property type="molecule type" value="Genomic_DNA"/>
</dbReference>